<dbReference type="RefSeq" id="XP_001886898.1">
    <property type="nucleotide sequence ID" value="XM_001886863.1"/>
</dbReference>
<proteinExistence type="predicted"/>
<dbReference type="InterPro" id="IPR009057">
    <property type="entry name" value="Homeodomain-like_sf"/>
</dbReference>
<dbReference type="OrthoDB" id="6159439at2759"/>
<feature type="compositionally biased region" description="Basic and acidic residues" evidence="3">
    <location>
        <begin position="518"/>
        <end position="531"/>
    </location>
</feature>
<dbReference type="Proteomes" id="UP000001194">
    <property type="component" value="Unassembled WGS sequence"/>
</dbReference>
<dbReference type="InParanoid" id="B0DSF2"/>
<sequence>MSKSRSPTPISNLSTNPTAVNIAPSPKPTPSTSRRYPIETSSSWPAEENDQPPASTHLSIPETRYRRHSSHLVRRADSPLEEPMAKRYRRESPEVKARPDARSSPSSDSQDGMADNEMDFKKGERTEPLPPSVSPPKKKRTRTLTTPHQSAVLHALLAQSRFPTTAMREEVGRSIGLSARKVQNQRQKARRPRSQGETPPSRPPQYGPFPTPPEPTPVGAYPPTTGTHGGRDYEETRADRARYRSQSHQAPEGHLGPLDTPPRLLGPGVPGSVPSYGRRIYHHVRPSPIPETTSDIGHPRGYMYPTHATPRLFPSPPMHMHRPPSIRPATSQPRGWRDRDFSRTLPPLTSSRPATSAFGARPRRVISPSPRMNPLMPPLNPRRSLSPEIRFAHHPPDLPRRSSLDLPPPFTLQPQPHWDDSAYSPVPRPSSSGWSRPGSRTTVGRLSFPRAFFRGASAAEAGETSQNLERTPRLIPALSEPLPPLPPLRSGRYDPVRSIFVPFTTPTASPELSPSQQGDDRSDSEQTREAL</sequence>
<dbReference type="HOGENOM" id="CLU_033345_0_0_1"/>
<organism evidence="6">
    <name type="scientific">Laccaria bicolor (strain S238N-H82 / ATCC MYA-4686)</name>
    <name type="common">Bicoloured deceiver</name>
    <name type="synonym">Laccaria laccata var. bicolor</name>
    <dbReference type="NCBI Taxonomy" id="486041"/>
    <lineage>
        <taxon>Eukaryota</taxon>
        <taxon>Fungi</taxon>
        <taxon>Dikarya</taxon>
        <taxon>Basidiomycota</taxon>
        <taxon>Agaricomycotina</taxon>
        <taxon>Agaricomycetes</taxon>
        <taxon>Agaricomycetidae</taxon>
        <taxon>Agaricales</taxon>
        <taxon>Agaricineae</taxon>
        <taxon>Hydnangiaceae</taxon>
        <taxon>Laccaria</taxon>
    </lineage>
</organism>
<dbReference type="SMART" id="SM00389">
    <property type="entry name" value="HOX"/>
    <property type="match status" value="1"/>
</dbReference>
<feature type="compositionally biased region" description="Low complexity" evidence="3">
    <location>
        <begin position="429"/>
        <end position="440"/>
    </location>
</feature>
<feature type="compositionally biased region" description="Basic and acidic residues" evidence="3">
    <location>
        <begin position="90"/>
        <end position="101"/>
    </location>
</feature>
<keyword evidence="1 2" id="KW-0371">Homeobox</keyword>
<feature type="compositionally biased region" description="Low complexity" evidence="3">
    <location>
        <begin position="261"/>
        <end position="278"/>
    </location>
</feature>
<dbReference type="AlphaFoldDB" id="B0DSF2"/>
<feature type="DNA-binding region" description="Homeobox" evidence="1">
    <location>
        <begin position="138"/>
        <end position="197"/>
    </location>
</feature>
<feature type="compositionally biased region" description="Pro residues" evidence="3">
    <location>
        <begin position="200"/>
        <end position="216"/>
    </location>
</feature>
<keyword evidence="6" id="KW-1185">Reference proteome</keyword>
<dbReference type="GO" id="GO:1990837">
    <property type="term" value="F:sequence-specific double-stranded DNA binding"/>
    <property type="evidence" value="ECO:0007669"/>
    <property type="project" value="TreeGrafter"/>
</dbReference>
<dbReference type="PANTHER" id="PTHR46255">
    <property type="entry name" value="SHORT STATURE HOMEOBOX"/>
    <property type="match status" value="1"/>
</dbReference>
<evidence type="ECO:0000256" key="2">
    <source>
        <dbReference type="RuleBase" id="RU000682"/>
    </source>
</evidence>
<keyword evidence="1 2" id="KW-0238">DNA-binding</keyword>
<feature type="compositionally biased region" description="Basic and acidic residues" evidence="3">
    <location>
        <begin position="118"/>
        <end position="127"/>
    </location>
</feature>
<dbReference type="InterPro" id="IPR052631">
    <property type="entry name" value="Paired_homeobox_Bicoid"/>
</dbReference>
<evidence type="ECO:0000259" key="4">
    <source>
        <dbReference type="PROSITE" id="PS50071"/>
    </source>
</evidence>
<dbReference type="GO" id="GO:0000981">
    <property type="term" value="F:DNA-binding transcription factor activity, RNA polymerase II-specific"/>
    <property type="evidence" value="ECO:0007669"/>
    <property type="project" value="TreeGrafter"/>
</dbReference>
<feature type="compositionally biased region" description="Basic and acidic residues" evidence="3">
    <location>
        <begin position="390"/>
        <end position="403"/>
    </location>
</feature>
<evidence type="ECO:0000256" key="3">
    <source>
        <dbReference type="SAM" id="MobiDB-lite"/>
    </source>
</evidence>
<accession>B0DSF2</accession>
<gene>
    <name evidence="5" type="ORF">LACBIDRAFT_332342</name>
</gene>
<name>B0DSF2_LACBS</name>
<feature type="compositionally biased region" description="Basic and acidic residues" evidence="3">
    <location>
        <begin position="229"/>
        <end position="242"/>
    </location>
</feature>
<feature type="compositionally biased region" description="Polar residues" evidence="3">
    <location>
        <begin position="504"/>
        <end position="517"/>
    </location>
</feature>
<evidence type="ECO:0000313" key="6">
    <source>
        <dbReference type="Proteomes" id="UP000001194"/>
    </source>
</evidence>
<reference evidence="5 6" key="1">
    <citation type="journal article" date="2008" name="Nature">
        <title>The genome of Laccaria bicolor provides insights into mycorrhizal symbiosis.</title>
        <authorList>
            <person name="Martin F."/>
            <person name="Aerts A."/>
            <person name="Ahren D."/>
            <person name="Brun A."/>
            <person name="Danchin E.G.J."/>
            <person name="Duchaussoy F."/>
            <person name="Gibon J."/>
            <person name="Kohler A."/>
            <person name="Lindquist E."/>
            <person name="Pereda V."/>
            <person name="Salamov A."/>
            <person name="Shapiro H.J."/>
            <person name="Wuyts J."/>
            <person name="Blaudez D."/>
            <person name="Buee M."/>
            <person name="Brokstein P."/>
            <person name="Canbaeck B."/>
            <person name="Cohen D."/>
            <person name="Courty P.E."/>
            <person name="Coutinho P.M."/>
            <person name="Delaruelle C."/>
            <person name="Detter J.C."/>
            <person name="Deveau A."/>
            <person name="DiFazio S."/>
            <person name="Duplessis S."/>
            <person name="Fraissinet-Tachet L."/>
            <person name="Lucic E."/>
            <person name="Frey-Klett P."/>
            <person name="Fourrey C."/>
            <person name="Feussner I."/>
            <person name="Gay G."/>
            <person name="Grimwood J."/>
            <person name="Hoegger P.J."/>
            <person name="Jain P."/>
            <person name="Kilaru S."/>
            <person name="Labbe J."/>
            <person name="Lin Y.C."/>
            <person name="Legue V."/>
            <person name="Le Tacon F."/>
            <person name="Marmeisse R."/>
            <person name="Melayah D."/>
            <person name="Montanini B."/>
            <person name="Muratet M."/>
            <person name="Nehls U."/>
            <person name="Niculita-Hirzel H."/>
            <person name="Oudot-Le Secq M.P."/>
            <person name="Peter M."/>
            <person name="Quesneville H."/>
            <person name="Rajashekar B."/>
            <person name="Reich M."/>
            <person name="Rouhier N."/>
            <person name="Schmutz J."/>
            <person name="Yin T."/>
            <person name="Chalot M."/>
            <person name="Henrissat B."/>
            <person name="Kuees U."/>
            <person name="Lucas S."/>
            <person name="Van de Peer Y."/>
            <person name="Podila G.K."/>
            <person name="Polle A."/>
            <person name="Pukkila P.J."/>
            <person name="Richardson P.M."/>
            <person name="Rouze P."/>
            <person name="Sanders I.R."/>
            <person name="Stajich J.E."/>
            <person name="Tunlid A."/>
            <person name="Tuskan G."/>
            <person name="Grigoriev I.V."/>
        </authorList>
    </citation>
    <scope>NUCLEOTIDE SEQUENCE [LARGE SCALE GENOMIC DNA]</scope>
    <source>
        <strain evidence="6">S238N-H82 / ATCC MYA-4686</strain>
    </source>
</reference>
<protein>
    <submittedName>
        <fullName evidence="5">Predicted protein</fullName>
    </submittedName>
</protein>
<dbReference type="PANTHER" id="PTHR46255:SF3">
    <property type="entry name" value="HOMEOBOX DOMAIN-CONTAINING PROTEIN"/>
    <property type="match status" value="1"/>
</dbReference>
<feature type="region of interest" description="Disordered" evidence="3">
    <location>
        <begin position="305"/>
        <end position="442"/>
    </location>
</feature>
<feature type="region of interest" description="Disordered" evidence="3">
    <location>
        <begin position="1"/>
        <end position="278"/>
    </location>
</feature>
<dbReference type="InterPro" id="IPR001356">
    <property type="entry name" value="HD"/>
</dbReference>
<dbReference type="CDD" id="cd00086">
    <property type="entry name" value="homeodomain"/>
    <property type="match status" value="1"/>
</dbReference>
<keyword evidence="1 2" id="KW-0539">Nucleus</keyword>
<dbReference type="PROSITE" id="PS50071">
    <property type="entry name" value="HOMEOBOX_2"/>
    <property type="match status" value="1"/>
</dbReference>
<dbReference type="GO" id="GO:0005634">
    <property type="term" value="C:nucleus"/>
    <property type="evidence" value="ECO:0007669"/>
    <property type="project" value="UniProtKB-SubCell"/>
</dbReference>
<feature type="domain" description="Homeobox" evidence="4">
    <location>
        <begin position="136"/>
        <end position="196"/>
    </location>
</feature>
<comment type="subcellular location">
    <subcellularLocation>
        <location evidence="1 2">Nucleus</location>
    </subcellularLocation>
</comment>
<evidence type="ECO:0000313" key="5">
    <source>
        <dbReference type="EMBL" id="EDR02535.1"/>
    </source>
</evidence>
<dbReference type="Gene3D" id="1.10.10.60">
    <property type="entry name" value="Homeodomain-like"/>
    <property type="match status" value="1"/>
</dbReference>
<dbReference type="KEGG" id="lbc:LACBIDRAFT_332342"/>
<evidence type="ECO:0000256" key="1">
    <source>
        <dbReference type="PROSITE-ProRule" id="PRU00108"/>
    </source>
</evidence>
<dbReference type="EMBL" id="DS547130">
    <property type="protein sequence ID" value="EDR02535.1"/>
    <property type="molecule type" value="Genomic_DNA"/>
</dbReference>
<feature type="compositionally biased region" description="Polar residues" evidence="3">
    <location>
        <begin position="1"/>
        <end position="19"/>
    </location>
</feature>
<dbReference type="GeneID" id="6082556"/>
<dbReference type="Pfam" id="PF00046">
    <property type="entry name" value="Homeodomain"/>
    <property type="match status" value="1"/>
</dbReference>
<feature type="region of interest" description="Disordered" evidence="3">
    <location>
        <begin position="458"/>
        <end position="531"/>
    </location>
</feature>
<dbReference type="SUPFAM" id="SSF46689">
    <property type="entry name" value="Homeodomain-like"/>
    <property type="match status" value="1"/>
</dbReference>